<dbReference type="Gene3D" id="2.40.30.10">
    <property type="entry name" value="Translation factors"/>
    <property type="match status" value="2"/>
</dbReference>
<dbReference type="InterPro" id="IPR027417">
    <property type="entry name" value="P-loop_NTPase"/>
</dbReference>
<evidence type="ECO:0000256" key="4">
    <source>
        <dbReference type="ARBA" id="ARBA00022741"/>
    </source>
</evidence>
<feature type="region of interest" description="Disordered" evidence="7">
    <location>
        <begin position="158"/>
        <end position="194"/>
    </location>
</feature>
<evidence type="ECO:0000256" key="6">
    <source>
        <dbReference type="ARBA" id="ARBA00023134"/>
    </source>
</evidence>
<protein>
    <recommendedName>
        <fullName evidence="8">Tr-type G domain-containing protein</fullName>
    </recommendedName>
</protein>
<evidence type="ECO:0000313" key="10">
    <source>
        <dbReference type="Proteomes" id="UP001165065"/>
    </source>
</evidence>
<dbReference type="Pfam" id="PF00009">
    <property type="entry name" value="GTP_EFTU"/>
    <property type="match status" value="1"/>
</dbReference>
<organism evidence="9 10">
    <name type="scientific">Triparma columacea</name>
    <dbReference type="NCBI Taxonomy" id="722753"/>
    <lineage>
        <taxon>Eukaryota</taxon>
        <taxon>Sar</taxon>
        <taxon>Stramenopiles</taxon>
        <taxon>Ochrophyta</taxon>
        <taxon>Bolidophyceae</taxon>
        <taxon>Parmales</taxon>
        <taxon>Triparmaceae</taxon>
        <taxon>Triparma</taxon>
    </lineage>
</organism>
<evidence type="ECO:0000313" key="9">
    <source>
        <dbReference type="EMBL" id="GMI34945.1"/>
    </source>
</evidence>
<keyword evidence="4" id="KW-0547">Nucleotide-binding</keyword>
<dbReference type="PANTHER" id="PTHR43381">
    <property type="entry name" value="TRANSLATION INITIATION FACTOR IF-2-RELATED"/>
    <property type="match status" value="1"/>
</dbReference>
<feature type="domain" description="Tr-type G" evidence="8">
    <location>
        <begin position="130"/>
        <end position="350"/>
    </location>
</feature>
<comment type="subcellular location">
    <subcellularLocation>
        <location evidence="1">Plastid</location>
        <location evidence="1">Chloroplast</location>
    </subcellularLocation>
</comment>
<evidence type="ECO:0000256" key="7">
    <source>
        <dbReference type="SAM" id="MobiDB-lite"/>
    </source>
</evidence>
<dbReference type="InterPro" id="IPR053905">
    <property type="entry name" value="EF-G-like_DII"/>
</dbReference>
<dbReference type="SUPFAM" id="SSF52540">
    <property type="entry name" value="P-loop containing nucleoside triphosphate hydrolases"/>
    <property type="match status" value="1"/>
</dbReference>
<evidence type="ECO:0000256" key="3">
    <source>
        <dbReference type="ARBA" id="ARBA00022540"/>
    </source>
</evidence>
<evidence type="ECO:0000256" key="1">
    <source>
        <dbReference type="ARBA" id="ARBA00004229"/>
    </source>
</evidence>
<dbReference type="GO" id="GO:0005525">
    <property type="term" value="F:GTP binding"/>
    <property type="evidence" value="ECO:0007669"/>
    <property type="project" value="UniProtKB-KW"/>
</dbReference>
<reference evidence="10" key="1">
    <citation type="journal article" date="2023" name="Commun. Biol.">
        <title>Genome analysis of Parmales, the sister group of diatoms, reveals the evolutionary specialization of diatoms from phago-mixotrophs to photoautotrophs.</title>
        <authorList>
            <person name="Ban H."/>
            <person name="Sato S."/>
            <person name="Yoshikawa S."/>
            <person name="Yamada K."/>
            <person name="Nakamura Y."/>
            <person name="Ichinomiya M."/>
            <person name="Sato N."/>
            <person name="Blanc-Mathieu R."/>
            <person name="Endo H."/>
            <person name="Kuwata A."/>
            <person name="Ogata H."/>
        </authorList>
    </citation>
    <scope>NUCLEOTIDE SEQUENCE [LARGE SCALE GENOMIC DNA]</scope>
</reference>
<dbReference type="InterPro" id="IPR000795">
    <property type="entry name" value="T_Tr_GTP-bd_dom"/>
</dbReference>
<dbReference type="SUPFAM" id="SSF50447">
    <property type="entry name" value="Translation proteins"/>
    <property type="match status" value="2"/>
</dbReference>
<gene>
    <name evidence="9" type="ORF">TrCOL_g10979</name>
</gene>
<dbReference type="GO" id="GO:0003924">
    <property type="term" value="F:GTPase activity"/>
    <property type="evidence" value="ECO:0007669"/>
    <property type="project" value="InterPro"/>
</dbReference>
<dbReference type="PROSITE" id="PS51722">
    <property type="entry name" value="G_TR_2"/>
    <property type="match status" value="1"/>
</dbReference>
<name>A0A9W7G714_9STRA</name>
<keyword evidence="5" id="KW-0648">Protein biosynthesis</keyword>
<comment type="caution">
    <text evidence="9">The sequence shown here is derived from an EMBL/GenBank/DDBJ whole genome shotgun (WGS) entry which is preliminary data.</text>
</comment>
<dbReference type="PRINTS" id="PR00315">
    <property type="entry name" value="ELONGATNFCT"/>
</dbReference>
<dbReference type="InterPro" id="IPR005225">
    <property type="entry name" value="Small_GTP-bd"/>
</dbReference>
<dbReference type="InterPro" id="IPR036925">
    <property type="entry name" value="TIF_IF2_dom3_sf"/>
</dbReference>
<evidence type="ECO:0000256" key="5">
    <source>
        <dbReference type="ARBA" id="ARBA00022917"/>
    </source>
</evidence>
<dbReference type="InterPro" id="IPR009000">
    <property type="entry name" value="Transl_B-barrel_sf"/>
</dbReference>
<proteinExistence type="inferred from homology"/>
<evidence type="ECO:0000256" key="2">
    <source>
        <dbReference type="ARBA" id="ARBA00007733"/>
    </source>
</evidence>
<keyword evidence="3" id="KW-0396">Initiation factor</keyword>
<dbReference type="Pfam" id="PF22042">
    <property type="entry name" value="EF-G_D2"/>
    <property type="match status" value="1"/>
</dbReference>
<dbReference type="EMBL" id="BRYA01000888">
    <property type="protein sequence ID" value="GMI34945.1"/>
    <property type="molecule type" value="Genomic_DNA"/>
</dbReference>
<comment type="similarity">
    <text evidence="2">Belongs to the TRAFAC class translation factor GTPase superfamily. Classic translation factor GTPase family. IF-2 subfamily.</text>
</comment>
<dbReference type="Pfam" id="PF11987">
    <property type="entry name" value="IF-2"/>
    <property type="match status" value="1"/>
</dbReference>
<dbReference type="SUPFAM" id="SSF52156">
    <property type="entry name" value="Initiation factor IF2/eIF5b, domain 3"/>
    <property type="match status" value="1"/>
</dbReference>
<keyword evidence="6" id="KW-0342">GTP-binding</keyword>
<dbReference type="FunFam" id="3.40.50.10050:FF:000001">
    <property type="entry name" value="Translation initiation factor IF-2"/>
    <property type="match status" value="1"/>
</dbReference>
<sequence>MVRIFNGSKRSPFALATNMQVPLSKVTTTLSELGVRFSSVKAECLDADDIELLCLELGVDCERVDMRRKEIKNIKRALRTEELKRREGGKGGGKVTVPLPKDELPSEVDLHFADGEDLALARMELKDLPIRPPVVSIMGHVDHGKTTLLDLLRRTAKEAEGGEGGAGKGKGGGKGKKKKKKAKTSNKNSGADDVAGTEAGGITQIITAFTVPVPKKFLGGNNNLASTVCFLDTPGHAAFSSMRENGGNATDIICLVVAADDGVNAQTREVINIAKQGNQGIIVAVTKIDKTGVDVDEALQRIGLELAVEGVKVESEGGDVQMLPVSGITGEGVDELIESMVLQSEMMELKADADAAGEAVVIDARLDKGLGVVCDCVVRWGKFDVGDPILSGVYGGKVKIMREAGGVGQMKSAGPSTPVRIVGLRGVPNAGDTLVKVSSEAVAKKIAERRLKLHGEKMTRTADRASAKKVHLEVMGGAARIKTRIEAKNLSIQQGKDMEFKYKRRFVPDLDDSDRLALEEAFEEGSRAPVIIKADCEGTLQAVKQSLMELEKETDVDIEIDIVHVGIGAVTQSDIFLASEAGGVVFAFGVKGSDNSVEKKAEEDGVDILKHDIIYSLLDDARQVLGKFCPVVKEEKVLGKLNVMATFTLSGSAKQRGGVESIAGGKIIDGKVFLEKDGAGNKALFRVLRGGEVVQEGVEGGTLRKFKEEVGVVEKGDECGLSFGGNFKDFKEGDVVECYVVEEQHVVL</sequence>
<dbReference type="GO" id="GO:0009507">
    <property type="term" value="C:chloroplast"/>
    <property type="evidence" value="ECO:0007669"/>
    <property type="project" value="UniProtKB-SubCell"/>
</dbReference>
<dbReference type="Gene3D" id="3.40.50.300">
    <property type="entry name" value="P-loop containing nucleotide triphosphate hydrolases"/>
    <property type="match status" value="1"/>
</dbReference>
<dbReference type="NCBIfam" id="TIGR00231">
    <property type="entry name" value="small_GTP"/>
    <property type="match status" value="1"/>
</dbReference>
<dbReference type="Proteomes" id="UP001165065">
    <property type="component" value="Unassembled WGS sequence"/>
</dbReference>
<keyword evidence="10" id="KW-1185">Reference proteome</keyword>
<dbReference type="PANTHER" id="PTHR43381:SF20">
    <property type="entry name" value="TRANSLATION INITIATION FACTOR IF-2, MITOCHONDRIAL"/>
    <property type="match status" value="1"/>
</dbReference>
<dbReference type="OrthoDB" id="361630at2759"/>
<dbReference type="InterPro" id="IPR015760">
    <property type="entry name" value="TIF_IF2"/>
</dbReference>
<accession>A0A9W7G714</accession>
<dbReference type="AlphaFoldDB" id="A0A9W7G714"/>
<dbReference type="Gene3D" id="3.40.50.10050">
    <property type="entry name" value="Translation initiation factor IF- 2, domain 3"/>
    <property type="match status" value="1"/>
</dbReference>
<evidence type="ECO:0000259" key="8">
    <source>
        <dbReference type="PROSITE" id="PS51722"/>
    </source>
</evidence>
<feature type="compositionally biased region" description="Basic residues" evidence="7">
    <location>
        <begin position="171"/>
        <end position="184"/>
    </location>
</feature>
<dbReference type="GO" id="GO:0003743">
    <property type="term" value="F:translation initiation factor activity"/>
    <property type="evidence" value="ECO:0007669"/>
    <property type="project" value="UniProtKB-KW"/>
</dbReference>
<dbReference type="InterPro" id="IPR023115">
    <property type="entry name" value="TIF_IF2_dom3"/>
</dbReference>
<dbReference type="CDD" id="cd01887">
    <property type="entry name" value="IF2_eIF5B"/>
    <property type="match status" value="1"/>
</dbReference>